<dbReference type="SMART" id="SM00408">
    <property type="entry name" value="IGc2"/>
    <property type="match status" value="3"/>
</dbReference>
<evidence type="ECO:0000256" key="1">
    <source>
        <dbReference type="ARBA" id="ARBA00022729"/>
    </source>
</evidence>
<feature type="domain" description="Ig-like" evidence="7">
    <location>
        <begin position="19"/>
        <end position="115"/>
    </location>
</feature>
<dbReference type="Proteomes" id="UP001652625">
    <property type="component" value="Chromosome 03"/>
</dbReference>
<dbReference type="InterPro" id="IPR003598">
    <property type="entry name" value="Ig_sub2"/>
</dbReference>
<dbReference type="GeneID" id="100209165"/>
<keyword evidence="5" id="KW-0472">Membrane</keyword>
<proteinExistence type="predicted"/>
<dbReference type="PANTHER" id="PTHR12231">
    <property type="entry name" value="CTX-RELATED TYPE I TRANSMEMBRANE PROTEIN"/>
    <property type="match status" value="1"/>
</dbReference>
<protein>
    <submittedName>
        <fullName evidence="9">Uncharacterized protein LOC100209165 isoform X2</fullName>
    </submittedName>
</protein>
<organism evidence="8 9">
    <name type="scientific">Hydra vulgaris</name>
    <name type="common">Hydra</name>
    <name type="synonym">Hydra attenuata</name>
    <dbReference type="NCBI Taxonomy" id="6087"/>
    <lineage>
        <taxon>Eukaryota</taxon>
        <taxon>Metazoa</taxon>
        <taxon>Cnidaria</taxon>
        <taxon>Hydrozoa</taxon>
        <taxon>Hydroidolina</taxon>
        <taxon>Anthoathecata</taxon>
        <taxon>Aplanulata</taxon>
        <taxon>Hydridae</taxon>
        <taxon>Hydra</taxon>
    </lineage>
</organism>
<reference evidence="9" key="1">
    <citation type="submission" date="2025-08" db="UniProtKB">
        <authorList>
            <consortium name="RefSeq"/>
        </authorList>
    </citation>
    <scope>IDENTIFICATION</scope>
</reference>
<gene>
    <name evidence="9" type="primary">LOC100209165</name>
</gene>
<evidence type="ECO:0000256" key="5">
    <source>
        <dbReference type="SAM" id="Phobius"/>
    </source>
</evidence>
<dbReference type="InterPro" id="IPR013783">
    <property type="entry name" value="Ig-like_fold"/>
</dbReference>
<dbReference type="InterPro" id="IPR036179">
    <property type="entry name" value="Ig-like_dom_sf"/>
</dbReference>
<evidence type="ECO:0000256" key="3">
    <source>
        <dbReference type="ARBA" id="ARBA00023157"/>
    </source>
</evidence>
<accession>A0ABM4BK84</accession>
<evidence type="ECO:0000259" key="7">
    <source>
        <dbReference type="PROSITE" id="PS50835"/>
    </source>
</evidence>
<feature type="domain" description="Ig-like" evidence="7">
    <location>
        <begin position="140"/>
        <end position="230"/>
    </location>
</feature>
<dbReference type="Gene3D" id="2.60.40.10">
    <property type="entry name" value="Immunoglobulins"/>
    <property type="match status" value="3"/>
</dbReference>
<keyword evidence="4" id="KW-0393">Immunoglobulin domain</keyword>
<feature type="signal peptide" evidence="6">
    <location>
        <begin position="1"/>
        <end position="16"/>
    </location>
</feature>
<sequence length="686" mass="78078">MLTLAFLFLFLKESKQKEPIFEKAPEVYILNVNETVLLPCSVTNQYADYKRKVLFHWMKHKPDGSVVWNWPRYRIKPNKGLRIRQLQKHDEGVYFCNAESKVGGFKSIKRVLKVTGNISKEFPQEVEMPTQVGFVPLTSPKNLLEVTSSLIKKKFKAGSQAKLKCAVRGYPLPNIQWFFNGTKIESSEQYITHRSSLIISNLTQYNNGNYTCFATNKHGMVHMSINVEVTLPKIYTFASEIIDTVYVKSGENVTLECSVPENEVSYLLWHLHKKKGNSFGSRQKDIKRLIHHLTEVHNNTRFEKIWLVNVTHDADEGIYKCLALFKESQTPTEIKVVHVVISSYGKAVVKQVATPWINSNLKIYLLIILPVACLLLFIIFIYICIRRHRLNKDIECNNGVIKSSDTSLGQLIPCPKESIAKNPDKSVLASLYCPTSCPTDSIKIHYDKIDTSSQGCLTQYPTGSIRVHNNKTDLISHHYSGPSPTGYTNHDKNDLLIDKIKYPNTCKIVFEPPKVNSTVSVVKNSYDLSSQISSHISRYPEKSDSDIALNLAKFVGDIFNVSPLSRNLCGNIEDNKFSNRSAIKFPLEEHFSNDANFAGFDEKPGGIYKQFSKDFKHRDIKSNVSLTDESTKHSLNVFSDVSTEGNISSMDLQVIHKKNDCLLDREIRNWEILIKNRSPYVSDTFS</sequence>
<evidence type="ECO:0000256" key="2">
    <source>
        <dbReference type="ARBA" id="ARBA00022737"/>
    </source>
</evidence>
<name>A0ABM4BK84_HYDVU</name>
<dbReference type="SMART" id="SM00409">
    <property type="entry name" value="IG"/>
    <property type="match status" value="3"/>
</dbReference>
<dbReference type="InterPro" id="IPR013098">
    <property type="entry name" value="Ig_I-set"/>
</dbReference>
<dbReference type="InterPro" id="IPR051170">
    <property type="entry name" value="Neural/epithelial_adhesion"/>
</dbReference>
<dbReference type="PROSITE" id="PS50835">
    <property type="entry name" value="IG_LIKE"/>
    <property type="match status" value="3"/>
</dbReference>
<evidence type="ECO:0000313" key="8">
    <source>
        <dbReference type="Proteomes" id="UP001652625"/>
    </source>
</evidence>
<dbReference type="Pfam" id="PF07679">
    <property type="entry name" value="I-set"/>
    <property type="match status" value="1"/>
</dbReference>
<feature type="transmembrane region" description="Helical" evidence="5">
    <location>
        <begin position="363"/>
        <end position="385"/>
    </location>
</feature>
<evidence type="ECO:0000256" key="4">
    <source>
        <dbReference type="ARBA" id="ARBA00023319"/>
    </source>
</evidence>
<keyword evidence="2" id="KW-0677">Repeat</keyword>
<keyword evidence="5" id="KW-0812">Transmembrane</keyword>
<dbReference type="InterPro" id="IPR003599">
    <property type="entry name" value="Ig_sub"/>
</dbReference>
<keyword evidence="8" id="KW-1185">Reference proteome</keyword>
<evidence type="ECO:0000313" key="9">
    <source>
        <dbReference type="RefSeq" id="XP_065649451.1"/>
    </source>
</evidence>
<dbReference type="PANTHER" id="PTHR12231:SF219">
    <property type="entry name" value="TRANSMEMBRANE AND IMMUNOGLOBULIN DOMAIN-CONTAINING PROTEIN 1"/>
    <property type="match status" value="1"/>
</dbReference>
<keyword evidence="5" id="KW-1133">Transmembrane helix</keyword>
<keyword evidence="3" id="KW-1015">Disulfide bond</keyword>
<keyword evidence="1 6" id="KW-0732">Signal</keyword>
<feature type="domain" description="Ig-like" evidence="7">
    <location>
        <begin position="232"/>
        <end position="337"/>
    </location>
</feature>
<evidence type="ECO:0000256" key="6">
    <source>
        <dbReference type="SAM" id="SignalP"/>
    </source>
</evidence>
<dbReference type="InterPro" id="IPR007110">
    <property type="entry name" value="Ig-like_dom"/>
</dbReference>
<dbReference type="RefSeq" id="XP_065649451.1">
    <property type="nucleotide sequence ID" value="XM_065793379.1"/>
</dbReference>
<dbReference type="SUPFAM" id="SSF48726">
    <property type="entry name" value="Immunoglobulin"/>
    <property type="match status" value="3"/>
</dbReference>
<feature type="chain" id="PRO_5046295451" evidence="6">
    <location>
        <begin position="17"/>
        <end position="686"/>
    </location>
</feature>